<dbReference type="InterPro" id="IPR029063">
    <property type="entry name" value="SAM-dependent_MTases_sf"/>
</dbReference>
<dbReference type="Gene3D" id="3.40.50.150">
    <property type="entry name" value="Vaccinia Virus protein VP39"/>
    <property type="match status" value="1"/>
</dbReference>
<comment type="caution">
    <text evidence="7">The sequence shown here is derived from an EMBL/GenBank/DDBJ whole genome shotgun (WGS) entry which is preliminary data.</text>
</comment>
<reference evidence="8" key="1">
    <citation type="submission" date="2018-04" db="EMBL/GenBank/DDBJ databases">
        <authorList>
            <person name="Cornet L."/>
        </authorList>
    </citation>
    <scope>NUCLEOTIDE SEQUENCE [LARGE SCALE GENOMIC DNA]</scope>
</reference>
<dbReference type="SUPFAM" id="SSF53335">
    <property type="entry name" value="S-adenosyl-L-methionine-dependent methyltransferases"/>
    <property type="match status" value="1"/>
</dbReference>
<evidence type="ECO:0000313" key="8">
    <source>
        <dbReference type="Proteomes" id="UP000249354"/>
    </source>
</evidence>
<keyword evidence="6" id="KW-0694">RNA-binding</keyword>
<dbReference type="GO" id="GO:0016423">
    <property type="term" value="F:tRNA (guanine) methyltransferase activity"/>
    <property type="evidence" value="ECO:0007669"/>
    <property type="project" value="InterPro"/>
</dbReference>
<dbReference type="AlphaFoldDB" id="A0A2W4W0Q5"/>
<evidence type="ECO:0000256" key="3">
    <source>
        <dbReference type="ARBA" id="ARBA00022679"/>
    </source>
</evidence>
<dbReference type="InterPro" id="IPR042296">
    <property type="entry name" value="tRNA_met_Trm1_C"/>
</dbReference>
<name>A0A2W4W0Q5_9CYAN</name>
<protein>
    <submittedName>
        <fullName evidence="7">tRNA (Guanine-N1)-methyltransferase</fullName>
    </submittedName>
</protein>
<dbReference type="Pfam" id="PF02005">
    <property type="entry name" value="TRM"/>
    <property type="match status" value="1"/>
</dbReference>
<evidence type="ECO:0000256" key="1">
    <source>
        <dbReference type="ARBA" id="ARBA00022555"/>
    </source>
</evidence>
<dbReference type="EMBL" id="QBMC01000142">
    <property type="protein sequence ID" value="PZO12668.1"/>
    <property type="molecule type" value="Genomic_DNA"/>
</dbReference>
<keyword evidence="4" id="KW-0949">S-adenosyl-L-methionine</keyword>
<dbReference type="InterPro" id="IPR002905">
    <property type="entry name" value="Trm1"/>
</dbReference>
<sequence>MTPANSATADWQQEGNAHFRTGNAFFRTSSSTGRDLAVLAATFYRAQQGQLRVIDAMTGCGIRPLRYGLEAGADYVWANEGNGDLRSLIQSNLSHSLPANRYKITHQDANALFFDCHIRQDFYDLIDIDGFGSPTPTLSTALWAVKIGGLLYLTSTDGRATSGRATDKSLQSYGAYARSHPAVHEQGLRLLLGAVMQQAAAKGLCAEPIFSFYSGEVNRVMVRITRQSWQTQQYGFLAYCHDCGQFQTVAWKKLGRVECVCQPKFTPAISGPMWLGPLHDAGWLAGMQALAVARSLKIEPLARMQAEINLPPYFYPLAEIGRRAKIDIPPSKALIEQLRQQGFLASWTHINSQAIKTDAPMAVCLTLAKQIAAEIAPASSLEMS</sequence>
<evidence type="ECO:0000313" key="7">
    <source>
        <dbReference type="EMBL" id="PZO12668.1"/>
    </source>
</evidence>
<dbReference type="Proteomes" id="UP000249354">
    <property type="component" value="Unassembled WGS sequence"/>
</dbReference>
<dbReference type="PROSITE" id="PS51626">
    <property type="entry name" value="SAM_MT_TRM1"/>
    <property type="match status" value="1"/>
</dbReference>
<keyword evidence="2 7" id="KW-0489">Methyltransferase</keyword>
<proteinExistence type="predicted"/>
<dbReference type="GO" id="GO:0000049">
    <property type="term" value="F:tRNA binding"/>
    <property type="evidence" value="ECO:0007669"/>
    <property type="project" value="UniProtKB-KW"/>
</dbReference>
<reference evidence="7 8" key="2">
    <citation type="submission" date="2018-06" db="EMBL/GenBank/DDBJ databases">
        <title>Metagenomic assembly of (sub)arctic Cyanobacteria and their associated microbiome from non-axenic cultures.</title>
        <authorList>
            <person name="Baurain D."/>
        </authorList>
    </citation>
    <scope>NUCLEOTIDE SEQUENCE [LARGE SCALE GENOMIC DNA]</scope>
    <source>
        <strain evidence="7">ULC129bin1</strain>
    </source>
</reference>
<keyword evidence="1" id="KW-0820">tRNA-binding</keyword>
<accession>A0A2W4W0Q5</accession>
<evidence type="ECO:0000256" key="2">
    <source>
        <dbReference type="ARBA" id="ARBA00022603"/>
    </source>
</evidence>
<evidence type="ECO:0000256" key="5">
    <source>
        <dbReference type="ARBA" id="ARBA00022694"/>
    </source>
</evidence>
<gene>
    <name evidence="7" type="ORF">DCF25_17230</name>
</gene>
<dbReference type="Gene3D" id="3.30.56.70">
    <property type="entry name" value="N2,N2-dimethylguanosine tRNA methyltransferase, C-terminal domain"/>
    <property type="match status" value="1"/>
</dbReference>
<organism evidence="7 8">
    <name type="scientific">Leptolyngbya foveolarum</name>
    <dbReference type="NCBI Taxonomy" id="47253"/>
    <lineage>
        <taxon>Bacteria</taxon>
        <taxon>Bacillati</taxon>
        <taxon>Cyanobacteriota</taxon>
        <taxon>Cyanophyceae</taxon>
        <taxon>Leptolyngbyales</taxon>
        <taxon>Leptolyngbyaceae</taxon>
        <taxon>Leptolyngbya group</taxon>
        <taxon>Leptolyngbya</taxon>
    </lineage>
</organism>
<dbReference type="GO" id="GO:0002940">
    <property type="term" value="P:tRNA N2-guanine methylation"/>
    <property type="evidence" value="ECO:0007669"/>
    <property type="project" value="TreeGrafter"/>
</dbReference>
<keyword evidence="3 7" id="KW-0808">Transferase</keyword>
<dbReference type="PANTHER" id="PTHR10631:SF9">
    <property type="entry name" value="TRNA (GUANINE(26)-N(2))-DIMETHYLTRANSFERASE"/>
    <property type="match status" value="1"/>
</dbReference>
<evidence type="ECO:0000256" key="6">
    <source>
        <dbReference type="ARBA" id="ARBA00022884"/>
    </source>
</evidence>
<dbReference type="PANTHER" id="PTHR10631">
    <property type="entry name" value="N 2 ,N 2 -DIMETHYLGUANOSINE TRNA METHYLTRANSFERASE"/>
    <property type="match status" value="1"/>
</dbReference>
<evidence type="ECO:0000256" key="4">
    <source>
        <dbReference type="ARBA" id="ARBA00022691"/>
    </source>
</evidence>
<keyword evidence="5" id="KW-0819">tRNA processing</keyword>